<reference evidence="1" key="1">
    <citation type="submission" date="2021-02" db="EMBL/GenBank/DDBJ databases">
        <authorList>
            <person name="Dougan E. K."/>
            <person name="Rhodes N."/>
            <person name="Thang M."/>
            <person name="Chan C."/>
        </authorList>
    </citation>
    <scope>NUCLEOTIDE SEQUENCE</scope>
</reference>
<protein>
    <submittedName>
        <fullName evidence="1">Uncharacterized protein</fullName>
    </submittedName>
</protein>
<feature type="non-terminal residue" evidence="1">
    <location>
        <position position="396"/>
    </location>
</feature>
<keyword evidence="2" id="KW-1185">Reference proteome</keyword>
<dbReference type="AlphaFoldDB" id="A0A812RPZ2"/>
<feature type="non-terminal residue" evidence="1">
    <location>
        <position position="1"/>
    </location>
</feature>
<organism evidence="1 2">
    <name type="scientific">Symbiodinium pilosum</name>
    <name type="common">Dinoflagellate</name>
    <dbReference type="NCBI Taxonomy" id="2952"/>
    <lineage>
        <taxon>Eukaryota</taxon>
        <taxon>Sar</taxon>
        <taxon>Alveolata</taxon>
        <taxon>Dinophyceae</taxon>
        <taxon>Suessiales</taxon>
        <taxon>Symbiodiniaceae</taxon>
        <taxon>Symbiodinium</taxon>
    </lineage>
</organism>
<name>A0A812RPZ2_SYMPI</name>
<accession>A0A812RPZ2</accession>
<dbReference type="OrthoDB" id="436140at2759"/>
<evidence type="ECO:0000313" key="2">
    <source>
        <dbReference type="Proteomes" id="UP000649617"/>
    </source>
</evidence>
<sequence>DEATSINNTWMFITFSGDLCGCLTNSLASRLLCCILPVDRYAITSEQINLTVQAACWEIVQSFKKLGEDGLVIQDLPSMGGGPVSRLFFYVAGFRGDWKALKQVFNFDRYADRDEVCWKCSATKGSHDVAYAFTDTRECARFWEDLHTQCPWKYLPAYATLPGFEISAIVPDLLHVWHLGVGRDVLGSSLVIMLSNGVFGPGSAMNKLMEATNRLRRFASSSGYSLRLKKLTKNKLNWKQRCYPELKSSGYDTFAVHQWVMNELHTFPESLPADLVACLWASNHFLSIWTNAGRWLSPAEHANAKEAGKIFMQAHCALAKKAARDQVRLYKARPKLHLLHHLVRQETLKNPHYFATWMDEDGLKKLMKVLKLSDARSAEKRLLQRWLLGLPDTWKQ</sequence>
<gene>
    <name evidence="1" type="ORF">SPIL2461_LOCUS10948</name>
</gene>
<dbReference type="Proteomes" id="UP000649617">
    <property type="component" value="Unassembled WGS sequence"/>
</dbReference>
<evidence type="ECO:0000313" key="1">
    <source>
        <dbReference type="EMBL" id="CAE7448211.1"/>
    </source>
</evidence>
<proteinExistence type="predicted"/>
<dbReference type="EMBL" id="CAJNIZ010021096">
    <property type="protein sequence ID" value="CAE7448211.1"/>
    <property type="molecule type" value="Genomic_DNA"/>
</dbReference>
<comment type="caution">
    <text evidence="1">The sequence shown here is derived from an EMBL/GenBank/DDBJ whole genome shotgun (WGS) entry which is preliminary data.</text>
</comment>